<feature type="transmembrane region" description="Helical" evidence="15">
    <location>
        <begin position="560"/>
        <end position="579"/>
    </location>
</feature>
<evidence type="ECO:0000256" key="2">
    <source>
        <dbReference type="ARBA" id="ARBA00009634"/>
    </source>
</evidence>
<evidence type="ECO:0000256" key="6">
    <source>
        <dbReference type="ARBA" id="ARBA00022692"/>
    </source>
</evidence>
<keyword evidence="14" id="KW-0395">Inflammatory response</keyword>
<dbReference type="SUPFAM" id="SSF52058">
    <property type="entry name" value="L domain-like"/>
    <property type="match status" value="1"/>
</dbReference>
<keyword evidence="8" id="KW-0677">Repeat</keyword>
<accession>W5M7V9</accession>
<evidence type="ECO:0000256" key="13">
    <source>
        <dbReference type="ARBA" id="ARBA00023180"/>
    </source>
</evidence>
<dbReference type="GO" id="GO:0005886">
    <property type="term" value="C:plasma membrane"/>
    <property type="evidence" value="ECO:0007669"/>
    <property type="project" value="UniProtKB-SubCell"/>
</dbReference>
<reference evidence="17" key="1">
    <citation type="submission" date="2011-12" db="EMBL/GenBank/DDBJ databases">
        <title>The Draft Genome of Lepisosteus oculatus.</title>
        <authorList>
            <consortium name="The Broad Institute Genome Assembly &amp; Analysis Group"/>
            <consortium name="Computational R&amp;D Group"/>
            <consortium name="and Sequencing Platform"/>
            <person name="Di Palma F."/>
            <person name="Alfoldi J."/>
            <person name="Johnson J."/>
            <person name="Berlin A."/>
            <person name="Gnerre S."/>
            <person name="Jaffe D."/>
            <person name="MacCallum I."/>
            <person name="Young S."/>
            <person name="Walker B.J."/>
            <person name="Lander E.S."/>
            <person name="Lindblad-Toh K."/>
        </authorList>
    </citation>
    <scope>NUCLEOTIDE SEQUENCE [LARGE SCALE GENOMIC DNA]</scope>
</reference>
<keyword evidence="11 15" id="KW-0472">Membrane</keyword>
<name>W5M7V9_LEPOC</name>
<dbReference type="GO" id="GO:0051965">
    <property type="term" value="P:positive regulation of synapse assembly"/>
    <property type="evidence" value="ECO:0000318"/>
    <property type="project" value="GO_Central"/>
</dbReference>
<dbReference type="PANTHER" id="PTHR24365:SF521">
    <property type="entry name" value="TOLL-LIKE RECEPTOR 4"/>
    <property type="match status" value="1"/>
</dbReference>
<dbReference type="GO" id="GO:0007157">
    <property type="term" value="P:heterophilic cell-cell adhesion via plasma membrane cell adhesion molecules"/>
    <property type="evidence" value="ECO:0000318"/>
    <property type="project" value="GO_Central"/>
</dbReference>
<keyword evidence="4" id="KW-0399">Innate immunity</keyword>
<dbReference type="InterPro" id="IPR032675">
    <property type="entry name" value="LRR_dom_sf"/>
</dbReference>
<dbReference type="eggNOG" id="KOG4641">
    <property type="taxonomic scope" value="Eukaryota"/>
</dbReference>
<dbReference type="GO" id="GO:0045087">
    <property type="term" value="P:innate immune response"/>
    <property type="evidence" value="ECO:0007669"/>
    <property type="project" value="UniProtKB-KW"/>
</dbReference>
<evidence type="ECO:0000256" key="4">
    <source>
        <dbReference type="ARBA" id="ARBA00022588"/>
    </source>
</evidence>
<comment type="subcellular location">
    <subcellularLocation>
        <location evidence="1">Cell membrane</location>
        <topology evidence="1">Single-pass type I membrane protein</topology>
    </subcellularLocation>
</comment>
<protein>
    <recommendedName>
        <fullName evidence="18">LRRCT domain-containing protein</fullName>
    </recommendedName>
</protein>
<keyword evidence="6 15" id="KW-0812">Transmembrane</keyword>
<evidence type="ECO:0000256" key="8">
    <source>
        <dbReference type="ARBA" id="ARBA00022737"/>
    </source>
</evidence>
<dbReference type="SMART" id="SM00369">
    <property type="entry name" value="LRR_TYP"/>
    <property type="match status" value="4"/>
</dbReference>
<evidence type="ECO:0000256" key="11">
    <source>
        <dbReference type="ARBA" id="ARBA00023136"/>
    </source>
</evidence>
<dbReference type="FunCoup" id="W5M7V9">
    <property type="interactions" value="201"/>
</dbReference>
<dbReference type="GO" id="GO:0006954">
    <property type="term" value="P:inflammatory response"/>
    <property type="evidence" value="ECO:0007669"/>
    <property type="project" value="UniProtKB-KW"/>
</dbReference>
<dbReference type="STRING" id="7918.ENSLOCP00000004467"/>
<sequence>VTVIGLDFSFNHLKILQQASFSLLPDLTALDHVQQYRCKIILIEDNVFLHVKQLTILIFTGNPIKQISDRSFSHLKILKQLTFVEVCISSIGDLPIFSLTKLKELNMGKNNLKTIRMPHTLNFTALTLLEFCNSNILSVLKYEHSKPTVTIILSKNRIADIEPIAFNGMHIGELHLRSAFTSPENTKNCLRAMAGLKVDKPVLGNYRDDKTLISSQTNLFEGLCMITFQEIHLLNMKQFPKYLETMDVFSCLAKATIKILHNRLFKNLKVLDLSTNAFNDLPTAQISNQSTLEKVIRNNEFLTTFLSGSILNKKDISSNHLSMKNCCNLKFSGSPQLKYLNLSYNAEIRFYIIPFNGLEYLEILDLSYSKLDTIGEYGCLQNLKNLKYLDISYTNTYLSVHNSMDGLTSLKILKMSGILFWGNISAYIFKNLMQLEYLNVCGIKHLTGVTGFQKRWHLIISINKLSTIDFLLNPSLISLKLIDLDKNVNSSPQNILARLPKNLSAFDISHNPIECTCSVNWAVKHKAKLKNPNYVLCKSPLSSLNKKVIKFNIDSCKNTVTIVITTTFSTIIVLTIVAYKYQYYFDY</sequence>
<evidence type="ECO:0000313" key="16">
    <source>
        <dbReference type="Ensembl" id="ENSLOCP00000004467.1"/>
    </source>
</evidence>
<reference evidence="16" key="2">
    <citation type="submission" date="2025-08" db="UniProtKB">
        <authorList>
            <consortium name="Ensembl"/>
        </authorList>
    </citation>
    <scope>IDENTIFICATION</scope>
</reference>
<keyword evidence="10 15" id="KW-1133">Transmembrane helix</keyword>
<dbReference type="PANTHER" id="PTHR24365">
    <property type="entry name" value="TOLL-LIKE RECEPTOR"/>
    <property type="match status" value="1"/>
</dbReference>
<dbReference type="Proteomes" id="UP000018468">
    <property type="component" value="Linkage group LG21"/>
</dbReference>
<dbReference type="GO" id="GO:0007420">
    <property type="term" value="P:brain development"/>
    <property type="evidence" value="ECO:0000318"/>
    <property type="project" value="GO_Central"/>
</dbReference>
<dbReference type="AlphaFoldDB" id="W5M7V9"/>
<keyword evidence="17" id="KW-1185">Reference proteome</keyword>
<dbReference type="Gene3D" id="3.80.10.10">
    <property type="entry name" value="Ribonuclease Inhibitor"/>
    <property type="match status" value="1"/>
</dbReference>
<dbReference type="GO" id="GO:0016020">
    <property type="term" value="C:membrane"/>
    <property type="evidence" value="ECO:0000318"/>
    <property type="project" value="GO_Central"/>
</dbReference>
<evidence type="ECO:0000256" key="1">
    <source>
        <dbReference type="ARBA" id="ARBA00004251"/>
    </source>
</evidence>
<dbReference type="InParanoid" id="W5M7V9"/>
<keyword evidence="7" id="KW-0732">Signal</keyword>
<evidence type="ECO:0000313" key="17">
    <source>
        <dbReference type="Proteomes" id="UP000018468"/>
    </source>
</evidence>
<keyword evidence="5" id="KW-0433">Leucine-rich repeat</keyword>
<dbReference type="OMA" id="VSIFRCM"/>
<comment type="similarity">
    <text evidence="2">Belongs to the Toll-like receptor family.</text>
</comment>
<keyword evidence="3" id="KW-1003">Cell membrane</keyword>
<dbReference type="InterPro" id="IPR003591">
    <property type="entry name" value="Leu-rich_rpt_typical-subtyp"/>
</dbReference>
<keyword evidence="12" id="KW-0675">Receptor</keyword>
<dbReference type="EMBL" id="AHAT01025311">
    <property type="status" value="NOT_ANNOTATED_CDS"/>
    <property type="molecule type" value="Genomic_DNA"/>
</dbReference>
<evidence type="ECO:0000256" key="15">
    <source>
        <dbReference type="SAM" id="Phobius"/>
    </source>
</evidence>
<evidence type="ECO:0000256" key="5">
    <source>
        <dbReference type="ARBA" id="ARBA00022614"/>
    </source>
</evidence>
<evidence type="ECO:0000256" key="9">
    <source>
        <dbReference type="ARBA" id="ARBA00022859"/>
    </source>
</evidence>
<reference evidence="16" key="3">
    <citation type="submission" date="2025-09" db="UniProtKB">
        <authorList>
            <consortium name="Ensembl"/>
        </authorList>
    </citation>
    <scope>IDENTIFICATION</scope>
</reference>
<evidence type="ECO:0000256" key="12">
    <source>
        <dbReference type="ARBA" id="ARBA00023170"/>
    </source>
</evidence>
<evidence type="ECO:0008006" key="18">
    <source>
        <dbReference type="Google" id="ProtNLM"/>
    </source>
</evidence>
<proteinExistence type="inferred from homology"/>
<evidence type="ECO:0000256" key="3">
    <source>
        <dbReference type="ARBA" id="ARBA00022475"/>
    </source>
</evidence>
<evidence type="ECO:0000256" key="14">
    <source>
        <dbReference type="ARBA" id="ARBA00023198"/>
    </source>
</evidence>
<evidence type="ECO:0000256" key="10">
    <source>
        <dbReference type="ARBA" id="ARBA00022989"/>
    </source>
</evidence>
<keyword evidence="9" id="KW-0391">Immunity</keyword>
<dbReference type="Ensembl" id="ENSLOCT00000004475.1">
    <property type="protein sequence ID" value="ENSLOCP00000004467.1"/>
    <property type="gene ID" value="ENSLOCG00000003751.1"/>
</dbReference>
<evidence type="ECO:0000256" key="7">
    <source>
        <dbReference type="ARBA" id="ARBA00022729"/>
    </source>
</evidence>
<organism evidence="16 17">
    <name type="scientific">Lepisosteus oculatus</name>
    <name type="common">Spotted gar</name>
    <dbReference type="NCBI Taxonomy" id="7918"/>
    <lineage>
        <taxon>Eukaryota</taxon>
        <taxon>Metazoa</taxon>
        <taxon>Chordata</taxon>
        <taxon>Craniata</taxon>
        <taxon>Vertebrata</taxon>
        <taxon>Euteleostomi</taxon>
        <taxon>Actinopterygii</taxon>
        <taxon>Neopterygii</taxon>
        <taxon>Holostei</taxon>
        <taxon>Semionotiformes</taxon>
        <taxon>Lepisosteidae</taxon>
        <taxon>Lepisosteus</taxon>
    </lineage>
</organism>
<dbReference type="HOGENOM" id="CLU_006000_5_1_1"/>
<dbReference type="GeneTree" id="ENSGT00940000160778"/>
<keyword evidence="13" id="KW-0325">Glycoprotein</keyword>